<evidence type="ECO:0000313" key="3">
    <source>
        <dbReference type="Proteomes" id="UP001431181"/>
    </source>
</evidence>
<reference evidence="2" key="1">
    <citation type="submission" date="2022-11" db="EMBL/GenBank/DDBJ databases">
        <title>Marinomonas sp. nov., isolated from marine algae.</title>
        <authorList>
            <person name="Choi D.G."/>
            <person name="Kim J.M."/>
            <person name="Lee J.K."/>
            <person name="Baek J.H."/>
            <person name="Jeon C.O."/>
        </authorList>
    </citation>
    <scope>NUCLEOTIDE SEQUENCE</scope>
    <source>
        <strain evidence="2">KJ51-3</strain>
    </source>
</reference>
<dbReference type="InterPro" id="IPR050708">
    <property type="entry name" value="T6SS_VgrG/RHS"/>
</dbReference>
<feature type="compositionally biased region" description="Polar residues" evidence="1">
    <location>
        <begin position="137"/>
        <end position="153"/>
    </location>
</feature>
<keyword evidence="3" id="KW-1185">Reference proteome</keyword>
<evidence type="ECO:0000313" key="2">
    <source>
        <dbReference type="EMBL" id="MCW4627813.1"/>
    </source>
</evidence>
<dbReference type="InterPro" id="IPR022385">
    <property type="entry name" value="Rhs_assc_core"/>
</dbReference>
<protein>
    <submittedName>
        <fullName evidence="2">RHS repeat-associated core domain-containing protein</fullName>
    </submittedName>
</protein>
<dbReference type="RefSeq" id="WP_265216914.1">
    <property type="nucleotide sequence ID" value="NZ_JAPEUL010000004.1"/>
</dbReference>
<feature type="compositionally biased region" description="Basic and acidic residues" evidence="1">
    <location>
        <begin position="228"/>
        <end position="238"/>
    </location>
</feature>
<accession>A0ABT3KBA8</accession>
<feature type="compositionally biased region" description="Basic and acidic residues" evidence="1">
    <location>
        <begin position="166"/>
        <end position="193"/>
    </location>
</feature>
<organism evidence="2 3">
    <name type="scientific">Marinomonas rhodophyticola</name>
    <dbReference type="NCBI Taxonomy" id="2992803"/>
    <lineage>
        <taxon>Bacteria</taxon>
        <taxon>Pseudomonadati</taxon>
        <taxon>Pseudomonadota</taxon>
        <taxon>Gammaproteobacteria</taxon>
        <taxon>Oceanospirillales</taxon>
        <taxon>Oceanospirillaceae</taxon>
        <taxon>Marinomonas</taxon>
    </lineage>
</organism>
<name>A0ABT3KBA8_9GAMM</name>
<evidence type="ECO:0000256" key="1">
    <source>
        <dbReference type="SAM" id="MobiDB-lite"/>
    </source>
</evidence>
<dbReference type="PANTHER" id="PTHR32305:SF17">
    <property type="entry name" value="TRNA NUCLEASE WAPA"/>
    <property type="match status" value="1"/>
</dbReference>
<dbReference type="Proteomes" id="UP001431181">
    <property type="component" value="Unassembled WGS sequence"/>
</dbReference>
<feature type="compositionally biased region" description="Low complexity" evidence="1">
    <location>
        <begin position="194"/>
        <end position="208"/>
    </location>
</feature>
<feature type="region of interest" description="Disordered" evidence="1">
    <location>
        <begin position="135"/>
        <end position="247"/>
    </location>
</feature>
<gene>
    <name evidence="2" type="ORF">ONZ52_01750</name>
</gene>
<dbReference type="NCBIfam" id="TIGR03696">
    <property type="entry name" value="Rhs_assc_core"/>
    <property type="match status" value="1"/>
</dbReference>
<comment type="caution">
    <text evidence="2">The sequence shown here is derived from an EMBL/GenBank/DDBJ whole genome shotgun (WGS) entry which is preliminary data.</text>
</comment>
<dbReference type="PANTHER" id="PTHR32305">
    <property type="match status" value="1"/>
</dbReference>
<dbReference type="Gene3D" id="2.180.10.10">
    <property type="entry name" value="RHS repeat-associated core"/>
    <property type="match status" value="1"/>
</dbReference>
<sequence>MIKKTVYYIGGYEKEIRGNRIYHRIQIGDVAIVDKVDNHNETINYTLRDHLGSLIATVSESGAIKRLFYDPWGKRLDLPVPEAQSLTPFNLANFLTPRGFTGHEHLDNVGLIHMNGRVYDPEIARFVSADPLIPSPKNLQSYNRYSYTGNNPLRYTDPSGYYNVRGDTDAASRDRDQHDHHRDNDRDGNDRDNNSGSSNNKSGSSSGSTKQADGSVTLSEMTVSAPRYNDDNDRRNRGDNSGYSQAAAQAARQNALAQQASNYLSTVSRYASYAATVSLFVGPAGVTAATFFGVVSLATGWSAVLIDTFFTENPNETAVMGAALSSGYKFVGDKLPNMLPGMAQMPARITIDAMSQVQVHLMNEAAKNEERDQY</sequence>
<dbReference type="EMBL" id="JAPEUL010000004">
    <property type="protein sequence ID" value="MCW4627813.1"/>
    <property type="molecule type" value="Genomic_DNA"/>
</dbReference>
<proteinExistence type="predicted"/>
<feature type="compositionally biased region" description="Polar residues" evidence="1">
    <location>
        <begin position="209"/>
        <end position="222"/>
    </location>
</feature>